<organism evidence="2 3">
    <name type="scientific">Jejuia pallidilutea</name>
    <dbReference type="NCBI Taxonomy" id="504487"/>
    <lineage>
        <taxon>Bacteria</taxon>
        <taxon>Pseudomonadati</taxon>
        <taxon>Bacteroidota</taxon>
        <taxon>Flavobacteriia</taxon>
        <taxon>Flavobacteriales</taxon>
        <taxon>Flavobacteriaceae</taxon>
        <taxon>Jejuia</taxon>
    </lineage>
</organism>
<dbReference type="InterPro" id="IPR037401">
    <property type="entry name" value="SnoaL-like"/>
</dbReference>
<evidence type="ECO:0000313" key="3">
    <source>
        <dbReference type="Proteomes" id="UP000029646"/>
    </source>
</evidence>
<reference evidence="2 3" key="1">
    <citation type="journal article" date="2014" name="Genome Announc.">
        <title>Draft Genome Sequence of Marine Flavobacterium Jejuia pallidilutea Strain 11shimoA1 and Pigmentation Mutants.</title>
        <authorList>
            <person name="Takatani N."/>
            <person name="Nakanishi M."/>
            <person name="Meirelles P."/>
            <person name="Mino S."/>
            <person name="Suda W."/>
            <person name="Oshima K."/>
            <person name="Hattori M."/>
            <person name="Ohkuma M."/>
            <person name="Hosokawa M."/>
            <person name="Miyashita K."/>
            <person name="Thompson F.L."/>
            <person name="Niwa A."/>
            <person name="Sawabe T."/>
            <person name="Sawabe T."/>
        </authorList>
    </citation>
    <scope>NUCLEOTIDE SEQUENCE [LARGE SCALE GENOMIC DNA]</scope>
    <source>
        <strain evidence="3">JCM19302</strain>
    </source>
</reference>
<comment type="caution">
    <text evidence="2">The sequence shown here is derived from an EMBL/GenBank/DDBJ whole genome shotgun (WGS) entry which is preliminary data.</text>
</comment>
<dbReference type="Proteomes" id="UP000029646">
    <property type="component" value="Unassembled WGS sequence"/>
</dbReference>
<accession>A0A090W4F2</accession>
<feature type="domain" description="SnoaL-like" evidence="1">
    <location>
        <begin position="18"/>
        <end position="133"/>
    </location>
</feature>
<sequence length="161" mass="18089">MNKKINVSLKTKVMITTEEKTTLKEIIANYSIASDAKDVQAHMQYYAKNGYIDGGMKSKPKNAGMEEDLAQMFAMEGTLKRHFAMNHRFSKDQDAIVVDYLLLVVEGEQLPNVIATAEVKDRFIKEDGAWKISVHSINIDPAMFNLLKQQDTGINSDAFNA</sequence>
<dbReference type="EMBL" id="BBNS01000010">
    <property type="protein sequence ID" value="GAL71088.1"/>
    <property type="molecule type" value="Genomic_DNA"/>
</dbReference>
<proteinExistence type="predicted"/>
<dbReference type="SUPFAM" id="SSF54427">
    <property type="entry name" value="NTF2-like"/>
    <property type="match status" value="1"/>
</dbReference>
<dbReference type="InterPro" id="IPR032710">
    <property type="entry name" value="NTF2-like_dom_sf"/>
</dbReference>
<gene>
    <name evidence="2" type="ORF">JCM19302_517</name>
</gene>
<evidence type="ECO:0000259" key="1">
    <source>
        <dbReference type="Pfam" id="PF13577"/>
    </source>
</evidence>
<evidence type="ECO:0000313" key="2">
    <source>
        <dbReference type="EMBL" id="GAL71088.1"/>
    </source>
</evidence>
<dbReference type="Pfam" id="PF13577">
    <property type="entry name" value="SnoaL_4"/>
    <property type="match status" value="1"/>
</dbReference>
<dbReference type="AlphaFoldDB" id="A0A090W4F2"/>
<dbReference type="Gene3D" id="3.10.450.50">
    <property type="match status" value="1"/>
</dbReference>
<protein>
    <recommendedName>
        <fullName evidence="1">SnoaL-like domain-containing protein</fullName>
    </recommendedName>
</protein>
<name>A0A090W4F2_9FLAO</name>